<evidence type="ECO:0000256" key="2">
    <source>
        <dbReference type="ARBA" id="ARBA00009840"/>
    </source>
</evidence>
<reference evidence="8 9" key="1">
    <citation type="submission" date="2024-04" db="EMBL/GenBank/DDBJ databases">
        <title>Isolation of an actinomycete strain from pig manure.</title>
        <authorList>
            <person name="Gong T."/>
            <person name="Yu Z."/>
            <person name="An M."/>
            <person name="Wei C."/>
            <person name="Yang W."/>
            <person name="Liu L."/>
        </authorList>
    </citation>
    <scope>NUCLEOTIDE SEQUENCE [LARGE SCALE GENOMIC DNA]</scope>
    <source>
        <strain evidence="8 9">ZF39</strain>
    </source>
</reference>
<sequence length="530" mass="58118">MDASTVTTLLFSLVIGLAMGTVIAWLVMRARAESTGAHNEADAERARAELADARAQAADARAQAADARSETAQVRSESARLAADLAQRDTVAAEARSAVAEAQAEAAEVGARLAAATAERDAALERAAQLAADRDGLVKEFKVLSSETLERQGKAVDAATAQRLEQTKEALLPLTNLMGAFSDRLTAIEKERVEMATDLRNHVRAVQNTGEHLRRETHALATALRKPQVRGHWGEVQLKRVAEYAGMVDRCDFDLQATERTSADRTIRPDMRVNLSDGKYLFVDAKVPLSAFLEAHETEDERTRDEKLALFGRNVRTHVEQLSGKQYWKADAGTPEFVVLFLPNEQFLFAASEIIPDLHEFAAKRDIVIATPNTLIALLRAVAYGWKQAALAESAAEVFQLGRELYDRIGVMGGHVDKTGRSLTAAIKAYNQMVGSLETRVLPTARRFQDLKVTDAELKSPRPVEETARILTAAELVEDATQVEPMIGRTRRKTPAALPEQAELTRGEPDLMEWAEQPADSPNRRRSQGA</sequence>
<dbReference type="InterPro" id="IPR003798">
    <property type="entry name" value="DNA_recombination_RmuC"/>
</dbReference>
<evidence type="ECO:0000256" key="7">
    <source>
        <dbReference type="SAM" id="Phobius"/>
    </source>
</evidence>
<gene>
    <name evidence="8" type="ORF">AADG42_14870</name>
</gene>
<comment type="similarity">
    <text evidence="2">Belongs to the RmuC family.</text>
</comment>
<evidence type="ECO:0000313" key="9">
    <source>
        <dbReference type="Proteomes" id="UP001442841"/>
    </source>
</evidence>
<comment type="function">
    <text evidence="1">Involved in DNA recombination.</text>
</comment>
<evidence type="ECO:0000256" key="1">
    <source>
        <dbReference type="ARBA" id="ARBA00003416"/>
    </source>
</evidence>
<keyword evidence="4" id="KW-0233">DNA recombination</keyword>
<protein>
    <submittedName>
        <fullName evidence="8">DNA recombination protein RmuC</fullName>
    </submittedName>
</protein>
<keyword evidence="7" id="KW-0472">Membrane</keyword>
<keyword evidence="9" id="KW-1185">Reference proteome</keyword>
<feature type="region of interest" description="Disordered" evidence="6">
    <location>
        <begin position="489"/>
        <end position="530"/>
    </location>
</feature>
<evidence type="ECO:0000256" key="4">
    <source>
        <dbReference type="ARBA" id="ARBA00023172"/>
    </source>
</evidence>
<evidence type="ECO:0000256" key="6">
    <source>
        <dbReference type="SAM" id="MobiDB-lite"/>
    </source>
</evidence>
<proteinExistence type="inferred from homology"/>
<dbReference type="RefSeq" id="WP_425309987.1">
    <property type="nucleotide sequence ID" value="NZ_CP154795.1"/>
</dbReference>
<name>A0ABZ3FR21_9ACTN</name>
<dbReference type="Proteomes" id="UP001442841">
    <property type="component" value="Chromosome"/>
</dbReference>
<dbReference type="PANTHER" id="PTHR30563:SF0">
    <property type="entry name" value="DNA RECOMBINATION PROTEIN RMUC"/>
    <property type="match status" value="1"/>
</dbReference>
<dbReference type="EMBL" id="CP154795">
    <property type="protein sequence ID" value="XAN08531.1"/>
    <property type="molecule type" value="Genomic_DNA"/>
</dbReference>
<feature type="transmembrane region" description="Helical" evidence="7">
    <location>
        <begin position="6"/>
        <end position="28"/>
    </location>
</feature>
<dbReference type="PANTHER" id="PTHR30563">
    <property type="entry name" value="DNA RECOMBINATION PROTEIN RMUC"/>
    <property type="match status" value="1"/>
</dbReference>
<evidence type="ECO:0000256" key="5">
    <source>
        <dbReference type="SAM" id="Coils"/>
    </source>
</evidence>
<feature type="coiled-coil region" evidence="5">
    <location>
        <begin position="43"/>
        <end position="133"/>
    </location>
</feature>
<keyword evidence="7" id="KW-1133">Transmembrane helix</keyword>
<accession>A0ABZ3FR21</accession>
<evidence type="ECO:0000313" key="8">
    <source>
        <dbReference type="EMBL" id="XAN08531.1"/>
    </source>
</evidence>
<evidence type="ECO:0000256" key="3">
    <source>
        <dbReference type="ARBA" id="ARBA00023054"/>
    </source>
</evidence>
<organism evidence="8 9">
    <name type="scientific">Ammonicoccus fulvus</name>
    <dbReference type="NCBI Taxonomy" id="3138240"/>
    <lineage>
        <taxon>Bacteria</taxon>
        <taxon>Bacillati</taxon>
        <taxon>Actinomycetota</taxon>
        <taxon>Actinomycetes</taxon>
        <taxon>Propionibacteriales</taxon>
        <taxon>Propionibacteriaceae</taxon>
        <taxon>Ammonicoccus</taxon>
    </lineage>
</organism>
<dbReference type="Pfam" id="PF02646">
    <property type="entry name" value="RmuC"/>
    <property type="match status" value="1"/>
</dbReference>
<keyword evidence="3 5" id="KW-0175">Coiled coil</keyword>
<keyword evidence="7" id="KW-0812">Transmembrane</keyword>